<evidence type="ECO:0000313" key="1">
    <source>
        <dbReference type="EMBL" id="TCS38503.1"/>
    </source>
</evidence>
<organism evidence="1 2">
    <name type="scientific">Paucimonas lemoignei</name>
    <name type="common">Pseudomonas lemoignei</name>
    <dbReference type="NCBI Taxonomy" id="29443"/>
    <lineage>
        <taxon>Bacteria</taxon>
        <taxon>Pseudomonadati</taxon>
        <taxon>Pseudomonadota</taxon>
        <taxon>Betaproteobacteria</taxon>
        <taxon>Burkholderiales</taxon>
        <taxon>Burkholderiaceae</taxon>
        <taxon>Paucimonas</taxon>
    </lineage>
</organism>
<name>A0A4R3I0J9_PAULE</name>
<accession>A0A4R3I0J9</accession>
<dbReference type="AlphaFoldDB" id="A0A4R3I0J9"/>
<comment type="caution">
    <text evidence="1">The sequence shown here is derived from an EMBL/GenBank/DDBJ whole genome shotgun (WGS) entry which is preliminary data.</text>
</comment>
<dbReference type="Proteomes" id="UP000295382">
    <property type="component" value="Unassembled WGS sequence"/>
</dbReference>
<keyword evidence="2" id="KW-1185">Reference proteome</keyword>
<sequence length="77" mass="8597">MASISPVKTREQVKKEFARKGVSIRAWAIANHFDPKLVYEVLNSQPARPCVRGQCHKIAVRLGLKEGVITNSIRNAI</sequence>
<gene>
    <name evidence="1" type="ORF">EDC30_102242</name>
</gene>
<dbReference type="NCBIfam" id="TIGR04111">
    <property type="entry name" value="BcepMu_gp16"/>
    <property type="match status" value="1"/>
</dbReference>
<reference evidence="1 2" key="1">
    <citation type="submission" date="2019-03" db="EMBL/GenBank/DDBJ databases">
        <title>Genomic Encyclopedia of Type Strains, Phase IV (KMG-IV): sequencing the most valuable type-strain genomes for metagenomic binning, comparative biology and taxonomic classification.</title>
        <authorList>
            <person name="Goeker M."/>
        </authorList>
    </citation>
    <scope>NUCLEOTIDE SEQUENCE [LARGE SCALE GENOMIC DNA]</scope>
    <source>
        <strain evidence="1 2">DSM 7445</strain>
    </source>
</reference>
<dbReference type="RefSeq" id="WP_132257575.1">
    <property type="nucleotide sequence ID" value="NZ_SLZQ01000002.1"/>
</dbReference>
<dbReference type="InterPro" id="IPR026365">
    <property type="entry name" value="BcepMu_gp16"/>
</dbReference>
<evidence type="ECO:0000313" key="2">
    <source>
        <dbReference type="Proteomes" id="UP000295382"/>
    </source>
</evidence>
<dbReference type="OrthoDB" id="5679056at2"/>
<protein>
    <submittedName>
        <fullName evidence="1">Gp16 family phage-associated protein</fullName>
    </submittedName>
</protein>
<proteinExistence type="predicted"/>
<dbReference type="EMBL" id="SLZQ01000002">
    <property type="protein sequence ID" value="TCS38503.1"/>
    <property type="molecule type" value="Genomic_DNA"/>
</dbReference>